<sequence>MSTFLFSSLQSQSDINTKGIKPLRIGIKAGLPNILTANTEYVTPLMNNRMAIVVDYMSLSKTIDETEINYNNFEIGSNIYLKSTGKGIYGGISYFSFDSEGTFREITFDDGSAEDGTGEIKFNTVNLKLGVKVGRAFYFRFEVGYGFGDIPEQILVKSKSSGKTTYEEIPDIPGISSSGLPVINFGIGVGLL</sequence>
<proteinExistence type="predicted"/>
<dbReference type="EMBL" id="SOBW01000007">
    <property type="protein sequence ID" value="TDU42693.1"/>
    <property type="molecule type" value="Genomic_DNA"/>
</dbReference>
<name>A0A4R7Q573_9FLAO</name>
<dbReference type="Proteomes" id="UP000294689">
    <property type="component" value="Unassembled WGS sequence"/>
</dbReference>
<keyword evidence="2" id="KW-1185">Reference proteome</keyword>
<accession>A0A4R7Q573</accession>
<dbReference type="AlphaFoldDB" id="A0A4R7Q573"/>
<evidence type="ECO:0000313" key="2">
    <source>
        <dbReference type="Proteomes" id="UP000294689"/>
    </source>
</evidence>
<reference evidence="1 2" key="1">
    <citation type="submission" date="2019-03" db="EMBL/GenBank/DDBJ databases">
        <title>Genomic Encyclopedia of Archaeal and Bacterial Type Strains, Phase II (KMG-II): from individual species to whole genera.</title>
        <authorList>
            <person name="Goeker M."/>
        </authorList>
    </citation>
    <scope>NUCLEOTIDE SEQUENCE [LARGE SCALE GENOMIC DNA]</scope>
    <source>
        <strain evidence="1 2">DSM 28135</strain>
    </source>
</reference>
<gene>
    <name evidence="1" type="ORF">BXY82_0086</name>
</gene>
<dbReference type="OrthoDB" id="1440186at2"/>
<organism evidence="1 2">
    <name type="scientific">Gelidibacter sediminis</name>
    <dbReference type="NCBI Taxonomy" id="1608710"/>
    <lineage>
        <taxon>Bacteria</taxon>
        <taxon>Pseudomonadati</taxon>
        <taxon>Bacteroidota</taxon>
        <taxon>Flavobacteriia</taxon>
        <taxon>Flavobacteriales</taxon>
        <taxon>Flavobacteriaceae</taxon>
        <taxon>Gelidibacter</taxon>
    </lineage>
</organism>
<evidence type="ECO:0008006" key="3">
    <source>
        <dbReference type="Google" id="ProtNLM"/>
    </source>
</evidence>
<protein>
    <recommendedName>
        <fullName evidence="3">Outer membrane protein with beta-barrel domain</fullName>
    </recommendedName>
</protein>
<comment type="caution">
    <text evidence="1">The sequence shown here is derived from an EMBL/GenBank/DDBJ whole genome shotgun (WGS) entry which is preliminary data.</text>
</comment>
<evidence type="ECO:0000313" key="1">
    <source>
        <dbReference type="EMBL" id="TDU42693.1"/>
    </source>
</evidence>